<name>A0AAW0GBT3_9APHY</name>
<dbReference type="GO" id="GO:0070124">
    <property type="term" value="P:mitochondrial translational initiation"/>
    <property type="evidence" value="ECO:0007669"/>
    <property type="project" value="TreeGrafter"/>
</dbReference>
<comment type="similarity">
    <text evidence="1">Belongs to the IF-3 family.</text>
</comment>
<dbReference type="GO" id="GO:0043022">
    <property type="term" value="F:ribosome binding"/>
    <property type="evidence" value="ECO:0007669"/>
    <property type="project" value="TreeGrafter"/>
</dbReference>
<dbReference type="PANTHER" id="PTHR10938">
    <property type="entry name" value="TRANSLATION INITIATION FACTOR IF-3"/>
    <property type="match status" value="1"/>
</dbReference>
<evidence type="ECO:0000313" key="6">
    <source>
        <dbReference type="Proteomes" id="UP001385951"/>
    </source>
</evidence>
<dbReference type="EMBL" id="JASBNA010000006">
    <property type="protein sequence ID" value="KAK7690810.1"/>
    <property type="molecule type" value="Genomic_DNA"/>
</dbReference>
<protein>
    <recommendedName>
        <fullName evidence="7">Translation initiation factor IF-3</fullName>
    </recommendedName>
</protein>
<keyword evidence="3" id="KW-0648">Protein biosynthesis</keyword>
<evidence type="ECO:0000256" key="2">
    <source>
        <dbReference type="ARBA" id="ARBA00022540"/>
    </source>
</evidence>
<evidence type="ECO:0000256" key="1">
    <source>
        <dbReference type="ARBA" id="ARBA00005439"/>
    </source>
</evidence>
<dbReference type="AlphaFoldDB" id="A0AAW0GBT3"/>
<dbReference type="Proteomes" id="UP001385951">
    <property type="component" value="Unassembled WGS sequence"/>
</dbReference>
<dbReference type="Gene3D" id="3.30.110.10">
    <property type="entry name" value="Translation initiation factor 3 (IF-3), C-terminal domain"/>
    <property type="match status" value="1"/>
</dbReference>
<dbReference type="PANTHER" id="PTHR10938:SF0">
    <property type="entry name" value="TRANSLATION INITIATION FACTOR IF-3, MITOCHONDRIAL"/>
    <property type="match status" value="1"/>
</dbReference>
<organism evidence="5 6">
    <name type="scientific">Cerrena zonata</name>
    <dbReference type="NCBI Taxonomy" id="2478898"/>
    <lineage>
        <taxon>Eukaryota</taxon>
        <taxon>Fungi</taxon>
        <taxon>Dikarya</taxon>
        <taxon>Basidiomycota</taxon>
        <taxon>Agaricomycotina</taxon>
        <taxon>Agaricomycetes</taxon>
        <taxon>Polyporales</taxon>
        <taxon>Cerrenaceae</taxon>
        <taxon>Cerrena</taxon>
    </lineage>
</organism>
<proteinExistence type="inferred from homology"/>
<dbReference type="GO" id="GO:0032790">
    <property type="term" value="P:ribosome disassembly"/>
    <property type="evidence" value="ECO:0007669"/>
    <property type="project" value="TreeGrafter"/>
</dbReference>
<dbReference type="InterPro" id="IPR001288">
    <property type="entry name" value="Translation_initiation_fac_3"/>
</dbReference>
<gene>
    <name evidence="5" type="ORF">QCA50_005910</name>
</gene>
<evidence type="ECO:0000313" key="5">
    <source>
        <dbReference type="EMBL" id="KAK7690810.1"/>
    </source>
</evidence>
<accession>A0AAW0GBT3</accession>
<dbReference type="GO" id="GO:0003743">
    <property type="term" value="F:translation initiation factor activity"/>
    <property type="evidence" value="ECO:0007669"/>
    <property type="project" value="UniProtKB-KW"/>
</dbReference>
<sequence length="237" mass="26861">MSLSLTLRCARLPKPSVCRSCRRTFQTRAPHRTEQSAPKAFDLGIGPNKETRDDKKRHKHAQVGQSNEQIPLRTVKLVDPETGKLHDPAPLAALLAVIDRGSFQLTLASVDPEPLVKLIRSDELYKQKKEEQKKKKAVLQALEEKEIQMTWGVDPHDFKTKIKHAHRELTKGHRVNLVFAPKKGQPWLNSDGMAVRVQEAVDQLADDGHEWKTRDVQHATTIVYLQGIKKEKKGKGE</sequence>
<dbReference type="SUPFAM" id="SSF55200">
    <property type="entry name" value="Translation initiation factor IF3, C-terminal domain"/>
    <property type="match status" value="1"/>
</dbReference>
<dbReference type="InterPro" id="IPR036788">
    <property type="entry name" value="T_IF-3_C_sf"/>
</dbReference>
<keyword evidence="2" id="KW-0396">Initiation factor</keyword>
<keyword evidence="6" id="KW-1185">Reference proteome</keyword>
<evidence type="ECO:0000256" key="4">
    <source>
        <dbReference type="SAM" id="MobiDB-lite"/>
    </source>
</evidence>
<evidence type="ECO:0000256" key="3">
    <source>
        <dbReference type="ARBA" id="ARBA00022917"/>
    </source>
</evidence>
<evidence type="ECO:0008006" key="7">
    <source>
        <dbReference type="Google" id="ProtNLM"/>
    </source>
</evidence>
<reference evidence="5 6" key="1">
    <citation type="submission" date="2022-09" db="EMBL/GenBank/DDBJ databases">
        <authorList>
            <person name="Palmer J.M."/>
        </authorList>
    </citation>
    <scope>NUCLEOTIDE SEQUENCE [LARGE SCALE GENOMIC DNA]</scope>
    <source>
        <strain evidence="5 6">DSM 7382</strain>
    </source>
</reference>
<comment type="caution">
    <text evidence="5">The sequence shown here is derived from an EMBL/GenBank/DDBJ whole genome shotgun (WGS) entry which is preliminary data.</text>
</comment>
<dbReference type="GO" id="GO:0005739">
    <property type="term" value="C:mitochondrion"/>
    <property type="evidence" value="ECO:0007669"/>
    <property type="project" value="TreeGrafter"/>
</dbReference>
<feature type="region of interest" description="Disordered" evidence="4">
    <location>
        <begin position="29"/>
        <end position="68"/>
    </location>
</feature>